<accession>A0AAQ3RUA2</accession>
<evidence type="ECO:0000313" key="1">
    <source>
        <dbReference type="EMBL" id="WVZ04561.1"/>
    </source>
</evidence>
<sequence>MHISIFNSNPDIVMVGFRVHVGNTSASHIPSSISIFQRVVKLDEGMRSWYDIPFTVAESLLADEEFTISVGPTFNGSTLPRIDSLEVYGRAKDEFGWKEKMDAVLDMEARALGSNSSLGGSGKKRRSMQSAPIQEQVIADGLKLITKFYSSCRQQDCSRLEEARTELEKLKCKPLLETIFECDREPILQASASRVLQAVFPKKEIYHQVIYRVICFFYTQSVLSLFLRIVPC</sequence>
<proteinExistence type="predicted"/>
<dbReference type="PANTHER" id="PTHR21725:SF1">
    <property type="entry name" value="E3 UBIQUITIN-PROTEIN LIGASE UBR4"/>
    <property type="match status" value="1"/>
</dbReference>
<dbReference type="AlphaFoldDB" id="A0AAQ3RUA2"/>
<dbReference type="EMBL" id="CP144695">
    <property type="protein sequence ID" value="WVZ04561.1"/>
    <property type="molecule type" value="Genomic_DNA"/>
</dbReference>
<dbReference type="PANTHER" id="PTHR21725">
    <property type="entry name" value="E3 UBIQUITIN-PROTEIN LIGASE UBR4"/>
    <property type="match status" value="1"/>
</dbReference>
<dbReference type="GO" id="GO:0009506">
    <property type="term" value="C:plasmodesma"/>
    <property type="evidence" value="ECO:0007669"/>
    <property type="project" value="TreeGrafter"/>
</dbReference>
<keyword evidence="2" id="KW-1185">Reference proteome</keyword>
<evidence type="ECO:0000313" key="2">
    <source>
        <dbReference type="Proteomes" id="UP001374535"/>
    </source>
</evidence>
<dbReference type="InterPro" id="IPR045189">
    <property type="entry name" value="UBR4-like"/>
</dbReference>
<dbReference type="GO" id="GO:0005829">
    <property type="term" value="C:cytosol"/>
    <property type="evidence" value="ECO:0007669"/>
    <property type="project" value="TreeGrafter"/>
</dbReference>
<protein>
    <submittedName>
        <fullName evidence="1">Uncharacterized protein</fullName>
    </submittedName>
</protein>
<name>A0AAQ3RUA2_VIGMU</name>
<dbReference type="GO" id="GO:0009926">
    <property type="term" value="P:auxin polar transport"/>
    <property type="evidence" value="ECO:0007669"/>
    <property type="project" value="TreeGrafter"/>
</dbReference>
<organism evidence="1 2">
    <name type="scientific">Vigna mungo</name>
    <name type="common">Black gram</name>
    <name type="synonym">Phaseolus mungo</name>
    <dbReference type="NCBI Taxonomy" id="3915"/>
    <lineage>
        <taxon>Eukaryota</taxon>
        <taxon>Viridiplantae</taxon>
        <taxon>Streptophyta</taxon>
        <taxon>Embryophyta</taxon>
        <taxon>Tracheophyta</taxon>
        <taxon>Spermatophyta</taxon>
        <taxon>Magnoliopsida</taxon>
        <taxon>eudicotyledons</taxon>
        <taxon>Gunneridae</taxon>
        <taxon>Pentapetalae</taxon>
        <taxon>rosids</taxon>
        <taxon>fabids</taxon>
        <taxon>Fabales</taxon>
        <taxon>Fabaceae</taxon>
        <taxon>Papilionoideae</taxon>
        <taxon>50 kb inversion clade</taxon>
        <taxon>NPAAA clade</taxon>
        <taxon>indigoferoid/millettioid clade</taxon>
        <taxon>Phaseoleae</taxon>
        <taxon>Vigna</taxon>
    </lineage>
</organism>
<reference evidence="1 2" key="1">
    <citation type="journal article" date="2023" name="Life. Sci Alliance">
        <title>Evolutionary insights into 3D genome organization and epigenetic landscape of Vigna mungo.</title>
        <authorList>
            <person name="Junaid A."/>
            <person name="Singh B."/>
            <person name="Bhatia S."/>
        </authorList>
    </citation>
    <scope>NUCLEOTIDE SEQUENCE [LARGE SCALE GENOMIC DNA]</scope>
    <source>
        <strain evidence="1">Urdbean</strain>
    </source>
</reference>
<gene>
    <name evidence="1" type="ORF">V8G54_017907</name>
</gene>
<dbReference type="Proteomes" id="UP001374535">
    <property type="component" value="Chromosome 6"/>
</dbReference>